<gene>
    <name evidence="2" type="ORF">PNV70_03000</name>
</gene>
<dbReference type="SUPFAM" id="SSF53187">
    <property type="entry name" value="Zn-dependent exopeptidases"/>
    <property type="match status" value="1"/>
</dbReference>
<evidence type="ECO:0000256" key="1">
    <source>
        <dbReference type="ARBA" id="ARBA00022801"/>
    </source>
</evidence>
<evidence type="ECO:0000313" key="3">
    <source>
        <dbReference type="Proteomes" id="UP001211421"/>
    </source>
</evidence>
<comment type="caution">
    <text evidence="2">The sequence shown here is derived from an EMBL/GenBank/DDBJ whole genome shotgun (WGS) entry which is preliminary data.</text>
</comment>
<dbReference type="AlphaFoldDB" id="A0AAW6DZW6"/>
<dbReference type="EMBL" id="JAQMLS010000002">
    <property type="protein sequence ID" value="MDB8741040.1"/>
    <property type="molecule type" value="Genomic_DNA"/>
</dbReference>
<reference evidence="2" key="1">
    <citation type="submission" date="2023-01" db="EMBL/GenBank/DDBJ databases">
        <title>Human gut microbiome strain richness.</title>
        <authorList>
            <person name="Chen-Liaw A."/>
        </authorList>
    </citation>
    <scope>NUCLEOTIDE SEQUENCE</scope>
    <source>
        <strain evidence="2">D59st1_B8_D59t2_181005</strain>
    </source>
</reference>
<evidence type="ECO:0008006" key="4">
    <source>
        <dbReference type="Google" id="ProtNLM"/>
    </source>
</evidence>
<protein>
    <recommendedName>
        <fullName evidence="4">Peptidase M28 domain-containing protein</fullName>
    </recommendedName>
</protein>
<sequence length="439" mass="50343">MNIIEICKLPQDKLKERLFVELQNLGYSPVNEDGYIYAEGTHPVLLMAHMDTVHHDNCTIVCVSEDGKYIMSPQGIGGDDRCGIYMILQIVKDVHCSVIFTEDEEIGCVGARKFCKSSYVPEKLNYIIEFDRKSGNDAVFYDCDNDEFEKFITNPDVGFKSAWGSCSDISHVAPHLKVAAVNLSSGYYSPHTQHEYINLEEVENNIKRAMVLINTDTPRYEYIEKVKIKYDYSSLYGRYYGGDFYGASSSIKNKKDDDKDGQFKIEDYYGGGKAKNSVSDFYDEEPQLGLDLYNSIFNKKLCVPNSKVYLKNFNEPDSKPTESLDEYVIDKDGTIYGLDEDTAIYYPLQEQYKLVDDKGDLISYREEDSMEMPWAFYENIEKINDYIMNLSIYDMTYCTNLSDDFMMILLDAMYPGEANDETDCETFKPESEISVAICK</sequence>
<proteinExistence type="predicted"/>
<accession>A0AAW6DZW6</accession>
<dbReference type="PROSITE" id="PS00758">
    <property type="entry name" value="ARGE_DAPE_CPG2_1"/>
    <property type="match status" value="1"/>
</dbReference>
<evidence type="ECO:0000313" key="2">
    <source>
        <dbReference type="EMBL" id="MDB8741040.1"/>
    </source>
</evidence>
<dbReference type="Gene3D" id="3.40.630.10">
    <property type="entry name" value="Zn peptidases"/>
    <property type="match status" value="1"/>
</dbReference>
<keyword evidence="1" id="KW-0378">Hydrolase</keyword>
<name>A0AAW6DZW6_9FIRM</name>
<dbReference type="Proteomes" id="UP001211421">
    <property type="component" value="Unassembled WGS sequence"/>
</dbReference>
<organism evidence="2 3">
    <name type="scientific">Ruminococcus bicirculans</name>
    <name type="common">ex Wegman et al. 2014</name>
    <dbReference type="NCBI Taxonomy" id="1160721"/>
    <lineage>
        <taxon>Bacteria</taxon>
        <taxon>Bacillati</taxon>
        <taxon>Bacillota</taxon>
        <taxon>Clostridia</taxon>
        <taxon>Eubacteriales</taxon>
        <taxon>Oscillospiraceae</taxon>
        <taxon>Ruminococcus</taxon>
    </lineage>
</organism>
<dbReference type="RefSeq" id="WP_195551080.1">
    <property type="nucleotide sequence ID" value="NZ_JADMNX010000002.1"/>
</dbReference>
<dbReference type="InterPro" id="IPR001261">
    <property type="entry name" value="ArgE/DapE_CS"/>
</dbReference>